<dbReference type="InterPro" id="IPR007137">
    <property type="entry name" value="DUF348"/>
</dbReference>
<dbReference type="GO" id="GO:0019867">
    <property type="term" value="C:outer membrane"/>
    <property type="evidence" value="ECO:0007669"/>
    <property type="project" value="InterPro"/>
</dbReference>
<dbReference type="SMART" id="SM01208">
    <property type="entry name" value="G5"/>
    <property type="match status" value="1"/>
</dbReference>
<reference evidence="3 4" key="1">
    <citation type="submission" date="2018-07" db="EMBL/GenBank/DDBJ databases">
        <title>Lottiidibacillus patelloidae gen. nov., sp. nov., isolated from the intestinal tract of a marine limpet and the reclassification of B. taeanensis BH030017T, B. algicola KMM 3737T and B. hwajinpoensis SW-72T as genus Lottiidibacillus.</title>
        <authorList>
            <person name="Liu R."/>
            <person name="Huang Z."/>
        </authorList>
    </citation>
    <scope>NUCLEOTIDE SEQUENCE [LARGE SCALE GENOMIC DNA]</scope>
    <source>
        <strain evidence="3 4">BH030017</strain>
    </source>
</reference>
<proteinExistence type="predicted"/>
<gene>
    <name evidence="3" type="ORF">DS031_20915</name>
</gene>
<dbReference type="InterPro" id="IPR051933">
    <property type="entry name" value="Resuscitation_pf_RpfB"/>
</dbReference>
<evidence type="ECO:0000313" key="3">
    <source>
        <dbReference type="EMBL" id="RBW67629.1"/>
    </source>
</evidence>
<evidence type="ECO:0000313" key="4">
    <source>
        <dbReference type="Proteomes" id="UP000253314"/>
    </source>
</evidence>
<dbReference type="Gene3D" id="2.20.230.10">
    <property type="entry name" value="Resuscitation-promoting factor rpfb"/>
    <property type="match status" value="1"/>
</dbReference>
<dbReference type="PANTHER" id="PTHR39160:SF4">
    <property type="entry name" value="RESUSCITATION-PROMOTING FACTOR RPFB"/>
    <property type="match status" value="1"/>
</dbReference>
<sequence length="396" mass="43195">MNKNMKVFSGFLKGKRLFMSILSVVVLVAVSGVVIFEMTKKPITLVVNGEESQIKSHAETVEELLMDNNITAAVHDEVNPSLDTALQSEMEIVYKAAKSLVLTADNEQEKKWTTKETVGEFLKANGIEVKEHDQINPALNTKITENMQVNYKSAFEVPLAVGNEKEKVWTTSTTVADLLKQHDVTLNELDRVEPGLAEEVTRETNINVIRVEKVTDVVEEEVDYATVTKKDSSLTKGKQKVVEAGEKGRIEKKYEVVLENGKEVSRKLLEETTVKESSDRIVAVGTKPVQTVSRGNSGTVKNEFYVTSTAYTASCAGCSGVTATGVNLKANPGAKVIAVDPSVIPLGTKVYVEGYGYAIAADTGGAIKGNKIDVFFASKSQAYAWGRKAVRIKILQ</sequence>
<dbReference type="AlphaFoldDB" id="A0A366XS91"/>
<comment type="caution">
    <text evidence="3">The sequence shown here is derived from an EMBL/GenBank/DDBJ whole genome shotgun (WGS) entry which is preliminary data.</text>
</comment>
<dbReference type="Pfam" id="PF06725">
    <property type="entry name" value="3D"/>
    <property type="match status" value="1"/>
</dbReference>
<dbReference type="CDD" id="cd22786">
    <property type="entry name" value="DPBB_YuiC-like"/>
    <property type="match status" value="1"/>
</dbReference>
<evidence type="ECO:0000256" key="1">
    <source>
        <dbReference type="ARBA" id="ARBA00022729"/>
    </source>
</evidence>
<protein>
    <recommendedName>
        <fullName evidence="2">G5 domain-containing protein</fullName>
    </recommendedName>
</protein>
<dbReference type="GO" id="GO:0009254">
    <property type="term" value="P:peptidoglycan turnover"/>
    <property type="evidence" value="ECO:0007669"/>
    <property type="project" value="InterPro"/>
</dbReference>
<dbReference type="GO" id="GO:0004553">
    <property type="term" value="F:hydrolase activity, hydrolyzing O-glycosyl compounds"/>
    <property type="evidence" value="ECO:0007669"/>
    <property type="project" value="InterPro"/>
</dbReference>
<dbReference type="PANTHER" id="PTHR39160">
    <property type="entry name" value="CELL WALL-BINDING PROTEIN YOCH"/>
    <property type="match status" value="1"/>
</dbReference>
<dbReference type="InterPro" id="IPR010611">
    <property type="entry name" value="3D_dom"/>
</dbReference>
<name>A0A366XS91_9BACI</name>
<dbReference type="Gene3D" id="2.40.40.10">
    <property type="entry name" value="RlpA-like domain"/>
    <property type="match status" value="1"/>
</dbReference>
<evidence type="ECO:0000259" key="2">
    <source>
        <dbReference type="PROSITE" id="PS51109"/>
    </source>
</evidence>
<dbReference type="PROSITE" id="PS51109">
    <property type="entry name" value="G5"/>
    <property type="match status" value="1"/>
</dbReference>
<dbReference type="SUPFAM" id="SSF50685">
    <property type="entry name" value="Barwin-like endoglucanases"/>
    <property type="match status" value="1"/>
</dbReference>
<dbReference type="EMBL" id="QOCW01000032">
    <property type="protein sequence ID" value="RBW67629.1"/>
    <property type="molecule type" value="Genomic_DNA"/>
</dbReference>
<dbReference type="Pfam" id="PF07501">
    <property type="entry name" value="G5"/>
    <property type="match status" value="1"/>
</dbReference>
<accession>A0A366XS91</accession>
<feature type="domain" description="G5" evidence="2">
    <location>
        <begin position="208"/>
        <end position="288"/>
    </location>
</feature>
<dbReference type="Pfam" id="PF03990">
    <property type="entry name" value="DUF348"/>
    <property type="match status" value="3"/>
</dbReference>
<organism evidence="3 4">
    <name type="scientific">Bacillus taeanensis</name>
    <dbReference type="NCBI Taxonomy" id="273032"/>
    <lineage>
        <taxon>Bacteria</taxon>
        <taxon>Bacillati</taxon>
        <taxon>Bacillota</taxon>
        <taxon>Bacilli</taxon>
        <taxon>Bacillales</taxon>
        <taxon>Bacillaceae</taxon>
        <taxon>Bacillus</taxon>
    </lineage>
</organism>
<dbReference type="InterPro" id="IPR011098">
    <property type="entry name" value="G5_dom"/>
</dbReference>
<dbReference type="OrthoDB" id="9798935at2"/>
<keyword evidence="1" id="KW-0732">Signal</keyword>
<dbReference type="RefSeq" id="WP_113808139.1">
    <property type="nucleotide sequence ID" value="NZ_QOCW01000032.1"/>
</dbReference>
<keyword evidence="4" id="KW-1185">Reference proteome</keyword>
<dbReference type="Proteomes" id="UP000253314">
    <property type="component" value="Unassembled WGS sequence"/>
</dbReference>
<dbReference type="InterPro" id="IPR036908">
    <property type="entry name" value="RlpA-like_sf"/>
</dbReference>